<sequence>MDSTSFAKSILLDNGCLKTTITSNNEILKKFNQLKPYLVQLKDENLQLKSILQSKNQEKIEILEHEKQDLSAKISHIRLQLKFMQETLEQPPSEILLPLQQENIFLKLQLTKFSSLQLQNPAPPRHLQTPLDTFLLNNEALHQRADSTLRPPKQLISWFKALASKENCVSSLRQQTQVIKHNTLLKSEFLLTFQVPFEIAKSCEKYQKFIRAHLLSKWCLRFEKTALQFIENLPEIQCSDQRALDKRMFAADQQHFGSGIVTNFLIFMLLIQGFEFGHDKGGLNFARGEKEEIIYF</sequence>
<dbReference type="EMBL" id="KI546130">
    <property type="protein sequence ID" value="EST44001.1"/>
    <property type="molecule type" value="Genomic_DNA"/>
</dbReference>
<gene>
    <name evidence="2" type="ORF">SS50377_16310</name>
    <name evidence="3" type="ORF">SS50377_21228</name>
</gene>
<dbReference type="Proteomes" id="UP000018208">
    <property type="component" value="Unassembled WGS sequence"/>
</dbReference>
<name>V6LJV4_9EUKA</name>
<evidence type="ECO:0000256" key="1">
    <source>
        <dbReference type="SAM" id="Coils"/>
    </source>
</evidence>
<evidence type="ECO:0000313" key="2">
    <source>
        <dbReference type="EMBL" id="EST44001.1"/>
    </source>
</evidence>
<organism evidence="2">
    <name type="scientific">Spironucleus salmonicida</name>
    <dbReference type="NCBI Taxonomy" id="348837"/>
    <lineage>
        <taxon>Eukaryota</taxon>
        <taxon>Metamonada</taxon>
        <taxon>Diplomonadida</taxon>
        <taxon>Hexamitidae</taxon>
        <taxon>Hexamitinae</taxon>
        <taxon>Spironucleus</taxon>
    </lineage>
</organism>
<proteinExistence type="predicted"/>
<keyword evidence="4" id="KW-1185">Reference proteome</keyword>
<dbReference type="AlphaFoldDB" id="V6LJV4"/>
<keyword evidence="1" id="KW-0175">Coiled coil</keyword>
<reference evidence="2 3" key="1">
    <citation type="journal article" date="2014" name="PLoS Genet.">
        <title>The Genome of Spironucleus salmonicida Highlights a Fish Pathogen Adapted to Fluctuating Environments.</title>
        <authorList>
            <person name="Xu F."/>
            <person name="Jerlstrom-Hultqvist J."/>
            <person name="Einarsson E."/>
            <person name="Astvaldsson A."/>
            <person name="Svard S.G."/>
            <person name="Andersson J.O."/>
        </authorList>
    </citation>
    <scope>NUCLEOTIDE SEQUENCE</scope>
    <source>
        <strain evidence="3">ATCC 50377</strain>
    </source>
</reference>
<protein>
    <submittedName>
        <fullName evidence="2">Uncharacterized protein</fullName>
    </submittedName>
</protein>
<reference evidence="3" key="2">
    <citation type="submission" date="2020-12" db="EMBL/GenBank/DDBJ databases">
        <title>New Spironucleus salmonicida genome in near-complete chromosomes.</title>
        <authorList>
            <person name="Xu F."/>
            <person name="Kurt Z."/>
            <person name="Jimenez-Gonzalez A."/>
            <person name="Astvaldsson A."/>
            <person name="Andersson J.O."/>
            <person name="Svard S.G."/>
        </authorList>
    </citation>
    <scope>NUCLEOTIDE SEQUENCE</scope>
    <source>
        <strain evidence="3">ATCC 50377</strain>
    </source>
</reference>
<dbReference type="EMBL" id="AUWU02000001">
    <property type="protein sequence ID" value="KAH0577874.1"/>
    <property type="molecule type" value="Genomic_DNA"/>
</dbReference>
<evidence type="ECO:0000313" key="4">
    <source>
        <dbReference type="Proteomes" id="UP000018208"/>
    </source>
</evidence>
<evidence type="ECO:0000313" key="3">
    <source>
        <dbReference type="EMBL" id="KAH0577874.1"/>
    </source>
</evidence>
<dbReference type="VEuPathDB" id="GiardiaDB:SS50377_21228"/>
<feature type="coiled-coil region" evidence="1">
    <location>
        <begin position="38"/>
        <end position="80"/>
    </location>
</feature>
<accession>V6LJV4</accession>